<accession>A0A0A8ZSN3</accession>
<reference evidence="1" key="1">
    <citation type="submission" date="2014-09" db="EMBL/GenBank/DDBJ databases">
        <authorList>
            <person name="Magalhaes I.L.F."/>
            <person name="Oliveira U."/>
            <person name="Santos F.R."/>
            <person name="Vidigal T.H.D.A."/>
            <person name="Brescovit A.D."/>
            <person name="Santos A.J."/>
        </authorList>
    </citation>
    <scope>NUCLEOTIDE SEQUENCE</scope>
    <source>
        <tissue evidence="1">Shoot tissue taken approximately 20 cm above the soil surface</tissue>
    </source>
</reference>
<name>A0A0A8ZSN3_ARUDO</name>
<dbReference type="EMBL" id="GBRH01256089">
    <property type="protein sequence ID" value="JAD41806.1"/>
    <property type="molecule type" value="Transcribed_RNA"/>
</dbReference>
<sequence length="26" mass="3306">MAYSWPWTWKFKSCRLLILGLRHFHK</sequence>
<reference evidence="1" key="2">
    <citation type="journal article" date="2015" name="Data Brief">
        <title>Shoot transcriptome of the giant reed, Arundo donax.</title>
        <authorList>
            <person name="Barrero R.A."/>
            <person name="Guerrero F.D."/>
            <person name="Moolhuijzen P."/>
            <person name="Goolsby J.A."/>
            <person name="Tidwell J."/>
            <person name="Bellgard S.E."/>
            <person name="Bellgard M.I."/>
        </authorList>
    </citation>
    <scope>NUCLEOTIDE SEQUENCE</scope>
    <source>
        <tissue evidence="1">Shoot tissue taken approximately 20 cm above the soil surface</tissue>
    </source>
</reference>
<organism evidence="1">
    <name type="scientific">Arundo donax</name>
    <name type="common">Giant reed</name>
    <name type="synonym">Donax arundinaceus</name>
    <dbReference type="NCBI Taxonomy" id="35708"/>
    <lineage>
        <taxon>Eukaryota</taxon>
        <taxon>Viridiplantae</taxon>
        <taxon>Streptophyta</taxon>
        <taxon>Embryophyta</taxon>
        <taxon>Tracheophyta</taxon>
        <taxon>Spermatophyta</taxon>
        <taxon>Magnoliopsida</taxon>
        <taxon>Liliopsida</taxon>
        <taxon>Poales</taxon>
        <taxon>Poaceae</taxon>
        <taxon>PACMAD clade</taxon>
        <taxon>Arundinoideae</taxon>
        <taxon>Arundineae</taxon>
        <taxon>Arundo</taxon>
    </lineage>
</organism>
<protein>
    <submittedName>
        <fullName evidence="1">Uncharacterized protein</fullName>
    </submittedName>
</protein>
<dbReference type="AlphaFoldDB" id="A0A0A8ZSN3"/>
<proteinExistence type="predicted"/>
<evidence type="ECO:0000313" key="1">
    <source>
        <dbReference type="EMBL" id="JAD41806.1"/>
    </source>
</evidence>